<feature type="non-terminal residue" evidence="1">
    <location>
        <position position="1"/>
    </location>
</feature>
<reference evidence="1" key="2">
    <citation type="submission" date="2018-07" db="EMBL/GenBank/DDBJ databases">
        <authorList>
            <consortium name="NCBI Pathogen Detection Project"/>
        </authorList>
    </citation>
    <scope>NUCLEOTIDE SEQUENCE</scope>
    <source>
        <strain evidence="1">10-0041</strain>
    </source>
</reference>
<gene>
    <name evidence="1" type="ORF">G4Y25_004722</name>
</gene>
<name>A0A739DK58_SALET</name>
<organism evidence="1">
    <name type="scientific">Salmonella enterica subsp. enterica serovar Stanley</name>
    <dbReference type="NCBI Taxonomy" id="192953"/>
    <lineage>
        <taxon>Bacteria</taxon>
        <taxon>Pseudomonadati</taxon>
        <taxon>Pseudomonadota</taxon>
        <taxon>Gammaproteobacteria</taxon>
        <taxon>Enterobacterales</taxon>
        <taxon>Enterobacteriaceae</taxon>
        <taxon>Salmonella</taxon>
    </lineage>
</organism>
<reference evidence="1" key="1">
    <citation type="journal article" date="2018" name="Genome Biol.">
        <title>SKESA: strategic k-mer extension for scrupulous assemblies.</title>
        <authorList>
            <person name="Souvorov A."/>
            <person name="Agarwala R."/>
            <person name="Lipman D.J."/>
        </authorList>
    </citation>
    <scope>NUCLEOTIDE SEQUENCE</scope>
    <source>
        <strain evidence="1">10-0041</strain>
    </source>
</reference>
<dbReference type="AlphaFoldDB" id="A0A739DK58"/>
<accession>A0A739DK58</accession>
<proteinExistence type="predicted"/>
<evidence type="ECO:0000313" key="1">
    <source>
        <dbReference type="EMBL" id="HAE9372559.1"/>
    </source>
</evidence>
<dbReference type="EMBL" id="DAATOD010000129">
    <property type="protein sequence ID" value="HAE9372559.1"/>
    <property type="molecule type" value="Genomic_DNA"/>
</dbReference>
<sequence>YNLENLDELDAKITEVLDLLSFPLEVVTRNPGISPILMQSLWNRFCDCDKDNLENLLLADPSSDDALSSYVAAFTRISDTMSIELGYNSKGAFVLALLVIKWMRGYPLARLISERIDYFKKKKKEYKEPSVIRNVMEDVERVARYQAPKLLSCYNDLLRYFYISEGRADLVEYIDDVGVFLELGVSIKTQISLISLGFSRTSAVMISEYITSDNLDELSCMQWINENSSLLDDLPALVKMEIYSIVNGIEL</sequence>
<comment type="caution">
    <text evidence="1">The sequence shown here is derived from an EMBL/GenBank/DDBJ whole genome shotgun (WGS) entry which is preliminary data.</text>
</comment>
<protein>
    <submittedName>
        <fullName evidence="1">Uncharacterized protein</fullName>
    </submittedName>
</protein>